<proteinExistence type="predicted"/>
<gene>
    <name evidence="2" type="primary">LOC142175891</name>
</gene>
<dbReference type="RefSeq" id="XP_075098997.1">
    <property type="nucleotide sequence ID" value="XM_075242896.1"/>
</dbReference>
<sequence length="104" mass="12416">MSNREIKKILEKTLSVNKKDWAAKLDDALWAYRIAYKHQLGHRRISSFMGRKLKSRWSGSFEVVRVTLYGAIDLRALHGERKYLVNGQRVKHYWEESLIMRRPK</sequence>
<reference evidence="2" key="2">
    <citation type="submission" date="2025-08" db="UniProtKB">
        <authorList>
            <consortium name="RefSeq"/>
        </authorList>
    </citation>
    <scope>IDENTIFICATION</scope>
    <source>
        <tissue evidence="2">Leaf</tissue>
    </source>
</reference>
<keyword evidence="1" id="KW-1185">Reference proteome</keyword>
<evidence type="ECO:0000313" key="2">
    <source>
        <dbReference type="RefSeq" id="XP_075098997.1"/>
    </source>
</evidence>
<protein>
    <submittedName>
        <fullName evidence="2">Uncharacterized protein LOC142175891</fullName>
    </submittedName>
</protein>
<organism evidence="1 2">
    <name type="scientific">Nicotiana tabacum</name>
    <name type="common">Common tobacco</name>
    <dbReference type="NCBI Taxonomy" id="4097"/>
    <lineage>
        <taxon>Eukaryota</taxon>
        <taxon>Viridiplantae</taxon>
        <taxon>Streptophyta</taxon>
        <taxon>Embryophyta</taxon>
        <taxon>Tracheophyta</taxon>
        <taxon>Spermatophyta</taxon>
        <taxon>Magnoliopsida</taxon>
        <taxon>eudicotyledons</taxon>
        <taxon>Gunneridae</taxon>
        <taxon>Pentapetalae</taxon>
        <taxon>asterids</taxon>
        <taxon>lamiids</taxon>
        <taxon>Solanales</taxon>
        <taxon>Solanaceae</taxon>
        <taxon>Nicotianoideae</taxon>
        <taxon>Nicotianeae</taxon>
        <taxon>Nicotiana</taxon>
    </lineage>
</organism>
<reference evidence="1" key="1">
    <citation type="journal article" date="2014" name="Nat. Commun.">
        <title>The tobacco genome sequence and its comparison with those of tomato and potato.</title>
        <authorList>
            <person name="Sierro N."/>
            <person name="Battey J.N."/>
            <person name="Ouadi S."/>
            <person name="Bakaher N."/>
            <person name="Bovet L."/>
            <person name="Willig A."/>
            <person name="Goepfert S."/>
            <person name="Peitsch M.C."/>
            <person name="Ivanov N.V."/>
        </authorList>
    </citation>
    <scope>NUCLEOTIDE SEQUENCE [LARGE SCALE GENOMIC DNA]</scope>
</reference>
<name>A0AC58TP46_TOBAC</name>
<evidence type="ECO:0000313" key="1">
    <source>
        <dbReference type="Proteomes" id="UP000790787"/>
    </source>
</evidence>
<dbReference type="Proteomes" id="UP000790787">
    <property type="component" value="Chromosome 22"/>
</dbReference>
<accession>A0AC58TP46</accession>